<keyword evidence="4" id="KW-0862">Zinc</keyword>
<dbReference type="InterPro" id="IPR041679">
    <property type="entry name" value="DNA2/NAM7-like_C"/>
</dbReference>
<dbReference type="InterPro" id="IPR027417">
    <property type="entry name" value="P-loop_NTPase"/>
</dbReference>
<keyword evidence="3" id="KW-0863">Zinc-finger</keyword>
<evidence type="ECO:0000256" key="5">
    <source>
        <dbReference type="SAM" id="MobiDB-lite"/>
    </source>
</evidence>
<dbReference type="PROSITE" id="PS00652">
    <property type="entry name" value="TNFR_NGFR_1"/>
    <property type="match status" value="1"/>
</dbReference>
<name>A0A6J8BL17_MYTCO</name>
<evidence type="ECO:0000259" key="6">
    <source>
        <dbReference type="PROSITE" id="PS00652"/>
    </source>
</evidence>
<evidence type="ECO:0000256" key="4">
    <source>
        <dbReference type="ARBA" id="ARBA00022833"/>
    </source>
</evidence>
<accession>A0A6J8BL17</accession>
<gene>
    <name evidence="7" type="ORF">MCOR_19207</name>
</gene>
<feature type="compositionally biased region" description="Basic residues" evidence="5">
    <location>
        <begin position="1344"/>
        <end position="1354"/>
    </location>
</feature>
<dbReference type="EMBL" id="CACVKT020003378">
    <property type="protein sequence ID" value="CAC5383464.1"/>
    <property type="molecule type" value="Genomic_DNA"/>
</dbReference>
<keyword evidence="8" id="KW-1185">Reference proteome</keyword>
<dbReference type="Proteomes" id="UP000507470">
    <property type="component" value="Unassembled WGS sequence"/>
</dbReference>
<dbReference type="OrthoDB" id="6144670at2759"/>
<reference evidence="7 8" key="1">
    <citation type="submission" date="2020-06" db="EMBL/GenBank/DDBJ databases">
        <authorList>
            <person name="Li R."/>
            <person name="Bekaert M."/>
        </authorList>
    </citation>
    <scope>NUCLEOTIDE SEQUENCE [LARGE SCALE GENOMIC DNA]</scope>
    <source>
        <strain evidence="8">wild</strain>
    </source>
</reference>
<dbReference type="GO" id="GO:0008270">
    <property type="term" value="F:zinc ion binding"/>
    <property type="evidence" value="ECO:0007669"/>
    <property type="project" value="UniProtKB-KW"/>
</dbReference>
<dbReference type="PANTHER" id="PTHR10887:SF341">
    <property type="entry name" value="NFX1-TYPE ZINC FINGER-CONTAINING PROTEIN 1"/>
    <property type="match status" value="1"/>
</dbReference>
<dbReference type="InterPro" id="IPR000967">
    <property type="entry name" value="Znf_NFX1"/>
</dbReference>
<feature type="domain" description="TNFR-Cys" evidence="6">
    <location>
        <begin position="836"/>
        <end position="874"/>
    </location>
</feature>
<evidence type="ECO:0000256" key="3">
    <source>
        <dbReference type="ARBA" id="ARBA00022771"/>
    </source>
</evidence>
<keyword evidence="2" id="KW-0677">Repeat</keyword>
<dbReference type="SMART" id="SM00438">
    <property type="entry name" value="ZnF_NFX"/>
    <property type="match status" value="5"/>
</dbReference>
<dbReference type="InterPro" id="IPR045055">
    <property type="entry name" value="DNA2/NAM7-like"/>
</dbReference>
<dbReference type="InterPro" id="IPR001368">
    <property type="entry name" value="TNFR/NGFR_Cys_rich_reg"/>
</dbReference>
<feature type="compositionally biased region" description="Basic and acidic residues" evidence="5">
    <location>
        <begin position="1355"/>
        <end position="1365"/>
    </location>
</feature>
<dbReference type="Pfam" id="PF13087">
    <property type="entry name" value="AAA_12"/>
    <property type="match status" value="1"/>
</dbReference>
<dbReference type="GO" id="GO:0031380">
    <property type="term" value="C:nuclear RNA-directed RNA polymerase complex"/>
    <property type="evidence" value="ECO:0007669"/>
    <property type="project" value="TreeGrafter"/>
</dbReference>
<organism evidence="7 8">
    <name type="scientific">Mytilus coruscus</name>
    <name type="common">Sea mussel</name>
    <dbReference type="NCBI Taxonomy" id="42192"/>
    <lineage>
        <taxon>Eukaryota</taxon>
        <taxon>Metazoa</taxon>
        <taxon>Spiralia</taxon>
        <taxon>Lophotrochozoa</taxon>
        <taxon>Mollusca</taxon>
        <taxon>Bivalvia</taxon>
        <taxon>Autobranchia</taxon>
        <taxon>Pteriomorphia</taxon>
        <taxon>Mytilida</taxon>
        <taxon>Mytiloidea</taxon>
        <taxon>Mytilidae</taxon>
        <taxon>Mytilinae</taxon>
        <taxon>Mytilus</taxon>
    </lineage>
</organism>
<evidence type="ECO:0000313" key="7">
    <source>
        <dbReference type="EMBL" id="CAC5383464.1"/>
    </source>
</evidence>
<dbReference type="InterPro" id="IPR047187">
    <property type="entry name" value="SF1_C_Upf1"/>
</dbReference>
<dbReference type="GO" id="GO:0031048">
    <property type="term" value="P:regulatory ncRNA-mediated heterochromatin formation"/>
    <property type="evidence" value="ECO:0007669"/>
    <property type="project" value="TreeGrafter"/>
</dbReference>
<evidence type="ECO:0000256" key="1">
    <source>
        <dbReference type="ARBA" id="ARBA00022723"/>
    </source>
</evidence>
<protein>
    <submittedName>
        <fullName evidence="7">NFX1-type zinc finger-containing protein 1</fullName>
    </submittedName>
</protein>
<dbReference type="SUPFAM" id="SSF52540">
    <property type="entry name" value="P-loop containing nucleoside triphosphate hydrolases"/>
    <property type="match status" value="1"/>
</dbReference>
<dbReference type="PANTHER" id="PTHR10887">
    <property type="entry name" value="DNA2/NAM7 HELICASE FAMILY"/>
    <property type="match status" value="1"/>
</dbReference>
<evidence type="ECO:0000256" key="2">
    <source>
        <dbReference type="ARBA" id="ARBA00022737"/>
    </source>
</evidence>
<dbReference type="CDD" id="cd18808">
    <property type="entry name" value="SF1_C_Upf1"/>
    <property type="match status" value="1"/>
</dbReference>
<sequence>MTTTGAAKYHQLLMQIGAQITITEEAAEVPEAHIIDIGRCGDHKQLEPKPAVRELATRFNLSISLFERMLNNGLEYDCLQRQHRMRPEISELVRHTYPKLYDNNNVLEYDNIKGIRQNLFFITHEYDEQYNRDGKSFSNEHEAEYVKELCTYLLNQGYKRSEITILAAYTGQMFLIRSKMPRVHFEGVNTCVLDNYQGEENEIILLSLVRSNDNGDIGFLRRGNRICVALSRAKKGLYIIGNSTTLTKDCKEWQTVVKKIKSNNKEDTNHEFPKPDCGTSFGKALPLYCQNHPEQEGIRAEFPADFTRAPEVGCELFCGMKLECGHVCHLRCHPYDKDHVVYECRKMCFNECEESHKCNKHCHFAKSCDCEVIMERTLLCHHIAKLKCHIAPSEHQCLVEVLRTLSCDHKVILKCHIDYDKYICRETVTCIREDCGHEYERKCYDIDFEQIIKCYQNRDGSEFSCTKKCLKQCDNNHICDRVCHFPNRCRCIVKINKTLPRCGHIILIRCSKEVDKLSVCTEQVEFILEKCEHHKEIACIKKHKIETSEPRERELYEKRTKCREIISVDLPECGHTTLCKCWMSFKIKEVGKGMSKYIQDMYNLKCSKEVVFNLECGHSIATECYKKLNYEKNCALTQTEGKAGIECETMVDLNLVCAIVDIELNCGHIGQTTCWENENWTSWNKLVSDCKALVEIQMDQSGYTKIVECYQKHNKFECHENSVYTYPKCGHERYFECCQHPDMQKLQLKAQTAQRRGGLGRRYDYRDEIDRKIPLCEHLIDKQLSCGHKITVQCRISDKAVCNQKCEQILFCGHSCTNTCTLCEENIIHKECVRKCGKRLFCGHNCDSKTCMQCRPCDKFCSFSCAHDICKLICRDICVPCKMSCPWKFPHFQCSKLYSEECDRPLCSEECEHKLTCGHKCPGFCSEACPVSCKGCDAANFMEGNEGIKTVTTEKCGHSFGYMFLDRHMETTANNLTSQCPGCGQVFYWHPRYDKILKRKKMLTEEHKENFQKVTKKSNYTFPLCDSKIVQQFHNYIGSFNTYVQIISYIARDTKKFEIKSLQAYAENILKAMRKTKSKCLHNWIDIYDAIFRLYVNWMLQLVTSNEKLLERKFKDKNITQNQDENDSAYSHDIPEDNIDFSSEFIEFKTSKPVIKGKKGNDGDTKFEVIDLSALFEEKNIVCLNSESKSIENGCEGDTSTNQKVEEISQTEVEECLTGLDIVRKIEDTMISNQKSEVKRLLNIMIPFMRNEPHFTEAMQCPQLTSVSAIGVHEKDWKICKQGHLTSTLINHNCYTCSAASTSKVSAESKEGVLWKTYFQPLTEKSEWDKYNQGKGNVMGAQQRRNKRNKSKKNRMSETFEKDTKQTNTQEIRTHFQSSNRSSDNLTLQDYIHPNTDGGYYRGNSRGRGRGRGKNNQQTVEVAGRSFQTRSAGYQGYNTDLNSSVGRPQKGYSVSNFMASNFGRSTEGRRTGHNGICQRNTVPHQDQVVPHHDPVAGHNGIWQRNSVLHHEQVVSHHDQKAGHNRIWQRNIVPHQEQVAGTFGINMQ</sequence>
<evidence type="ECO:0000313" key="8">
    <source>
        <dbReference type="Proteomes" id="UP000507470"/>
    </source>
</evidence>
<keyword evidence="1" id="KW-0479">Metal-binding</keyword>
<dbReference type="Gene3D" id="3.40.50.300">
    <property type="entry name" value="P-loop containing nucleotide triphosphate hydrolases"/>
    <property type="match status" value="2"/>
</dbReference>
<proteinExistence type="predicted"/>
<feature type="region of interest" description="Disordered" evidence="5">
    <location>
        <begin position="1392"/>
        <end position="1419"/>
    </location>
</feature>
<dbReference type="FunFam" id="3.40.50.300:FF:001366">
    <property type="entry name" value="ATP binding protein, putative"/>
    <property type="match status" value="1"/>
</dbReference>
<feature type="region of interest" description="Disordered" evidence="5">
    <location>
        <begin position="1330"/>
        <end position="1370"/>
    </location>
</feature>